<organism evidence="2 3">
    <name type="scientific">Rhodoferax lacus</name>
    <dbReference type="NCBI Taxonomy" id="2184758"/>
    <lineage>
        <taxon>Bacteria</taxon>
        <taxon>Pseudomonadati</taxon>
        <taxon>Pseudomonadota</taxon>
        <taxon>Betaproteobacteria</taxon>
        <taxon>Burkholderiales</taxon>
        <taxon>Comamonadaceae</taxon>
        <taxon>Rhodoferax</taxon>
    </lineage>
</organism>
<dbReference type="AlphaFoldDB" id="A0A3E1RDK7"/>
<dbReference type="InterPro" id="IPR021409">
    <property type="entry name" value="DUF3047"/>
</dbReference>
<dbReference type="Proteomes" id="UP000260665">
    <property type="component" value="Unassembled WGS sequence"/>
</dbReference>
<dbReference type="Pfam" id="PF11249">
    <property type="entry name" value="DUF3047"/>
    <property type="match status" value="1"/>
</dbReference>
<accession>A0A3E1RDK7</accession>
<name>A0A3E1RDK7_9BURK</name>
<dbReference type="RefSeq" id="WP_117177386.1">
    <property type="nucleotide sequence ID" value="NZ_QFZK01000006.1"/>
</dbReference>
<feature type="signal peptide" evidence="1">
    <location>
        <begin position="1"/>
        <end position="42"/>
    </location>
</feature>
<feature type="chain" id="PRO_5017775159" description="DUF3047 domain-containing protein" evidence="1">
    <location>
        <begin position="43"/>
        <end position="266"/>
    </location>
</feature>
<proteinExistence type="predicted"/>
<reference evidence="2 3" key="1">
    <citation type="submission" date="2018-05" db="EMBL/GenBank/DDBJ databases">
        <title>Rhodoferax soyangensis sp.nov., isolated from an oligotrophic freshwater lake.</title>
        <authorList>
            <person name="Park M."/>
        </authorList>
    </citation>
    <scope>NUCLEOTIDE SEQUENCE [LARGE SCALE GENOMIC DNA]</scope>
    <source>
        <strain evidence="2 3">IMCC26218</strain>
    </source>
</reference>
<keyword evidence="1" id="KW-0732">Signal</keyword>
<evidence type="ECO:0000313" key="3">
    <source>
        <dbReference type="Proteomes" id="UP000260665"/>
    </source>
</evidence>
<keyword evidence="3" id="KW-1185">Reference proteome</keyword>
<dbReference type="EMBL" id="QFZK01000006">
    <property type="protein sequence ID" value="RFO96690.1"/>
    <property type="molecule type" value="Genomic_DNA"/>
</dbReference>
<protein>
    <recommendedName>
        <fullName evidence="4">DUF3047 domain-containing protein</fullName>
    </recommendedName>
</protein>
<sequence length="266" mass="28414">MHNTHPNKLPASVRESVGLLARPFARTCLLLLALASPFTAFAQGTPLLSPFSSAPGQQPPAPWRVVGIPGGKIALTTFTLTSMEGSTVLKLEATNAYGNLVHALAPNAVSARPMLSWRWRLDAALPLADLRTRKGDDSALKVCLLFDVPLERLGLVERNLLRLARAVSAEALPSATLCYVWDDKLAPETLLHNAYTGRVRMIVAEGKGQALGQWQSQARDVAADFQKAFDEESSSLPPLTAVLVGADSDNTGGHSVGFMGDVLLTP</sequence>
<evidence type="ECO:0000256" key="1">
    <source>
        <dbReference type="SAM" id="SignalP"/>
    </source>
</evidence>
<evidence type="ECO:0008006" key="4">
    <source>
        <dbReference type="Google" id="ProtNLM"/>
    </source>
</evidence>
<evidence type="ECO:0000313" key="2">
    <source>
        <dbReference type="EMBL" id="RFO96690.1"/>
    </source>
</evidence>
<comment type="caution">
    <text evidence="2">The sequence shown here is derived from an EMBL/GenBank/DDBJ whole genome shotgun (WGS) entry which is preliminary data.</text>
</comment>
<gene>
    <name evidence="2" type="ORF">DIC66_11770</name>
</gene>